<proteinExistence type="predicted"/>
<accession>A0ACB8THK4</accession>
<reference evidence="1" key="2">
    <citation type="journal article" date="2022" name="New Phytol.">
        <title>Evolutionary transition to the ectomycorrhizal habit in the genomes of a hyperdiverse lineage of mushroom-forming fungi.</title>
        <authorList>
            <person name="Looney B."/>
            <person name="Miyauchi S."/>
            <person name="Morin E."/>
            <person name="Drula E."/>
            <person name="Courty P.E."/>
            <person name="Kohler A."/>
            <person name="Kuo A."/>
            <person name="LaButti K."/>
            <person name="Pangilinan J."/>
            <person name="Lipzen A."/>
            <person name="Riley R."/>
            <person name="Andreopoulos W."/>
            <person name="He G."/>
            <person name="Johnson J."/>
            <person name="Nolan M."/>
            <person name="Tritt A."/>
            <person name="Barry K.W."/>
            <person name="Grigoriev I.V."/>
            <person name="Nagy L.G."/>
            <person name="Hibbett D."/>
            <person name="Henrissat B."/>
            <person name="Matheny P.B."/>
            <person name="Labbe J."/>
            <person name="Martin F.M."/>
        </authorList>
    </citation>
    <scope>NUCLEOTIDE SEQUENCE</scope>
    <source>
        <strain evidence="1">HHB10654</strain>
    </source>
</reference>
<name>A0ACB8THK4_9AGAM</name>
<comment type="caution">
    <text evidence="1">The sequence shown here is derived from an EMBL/GenBank/DDBJ whole genome shotgun (WGS) entry which is preliminary data.</text>
</comment>
<evidence type="ECO:0000313" key="2">
    <source>
        <dbReference type="Proteomes" id="UP000814140"/>
    </source>
</evidence>
<dbReference type="EMBL" id="MU277189">
    <property type="protein sequence ID" value="KAI0067875.1"/>
    <property type="molecule type" value="Genomic_DNA"/>
</dbReference>
<organism evidence="1 2">
    <name type="scientific">Artomyces pyxidatus</name>
    <dbReference type="NCBI Taxonomy" id="48021"/>
    <lineage>
        <taxon>Eukaryota</taxon>
        <taxon>Fungi</taxon>
        <taxon>Dikarya</taxon>
        <taxon>Basidiomycota</taxon>
        <taxon>Agaricomycotina</taxon>
        <taxon>Agaricomycetes</taxon>
        <taxon>Russulales</taxon>
        <taxon>Auriscalpiaceae</taxon>
        <taxon>Artomyces</taxon>
    </lineage>
</organism>
<gene>
    <name evidence="1" type="ORF">BV25DRAFT_1867634</name>
</gene>
<keyword evidence="2" id="KW-1185">Reference proteome</keyword>
<sequence length="144" mass="16524">MGFANALNLFVLKKHENPWEVVDSKAVDPVPLWDEDDDLDILFVHETDVSRTYVFDVRQEKDLRNSVSFAQQQFMQEVQGKGYNALWCEGWQLTLFRKANRYRVEVRYIGRPACLTGKPILSQPPPFMGVLDDLQQTTCGAISA</sequence>
<dbReference type="Proteomes" id="UP000814140">
    <property type="component" value="Unassembled WGS sequence"/>
</dbReference>
<evidence type="ECO:0000313" key="1">
    <source>
        <dbReference type="EMBL" id="KAI0067875.1"/>
    </source>
</evidence>
<reference evidence="1" key="1">
    <citation type="submission" date="2021-03" db="EMBL/GenBank/DDBJ databases">
        <authorList>
            <consortium name="DOE Joint Genome Institute"/>
            <person name="Ahrendt S."/>
            <person name="Looney B.P."/>
            <person name="Miyauchi S."/>
            <person name="Morin E."/>
            <person name="Drula E."/>
            <person name="Courty P.E."/>
            <person name="Chicoki N."/>
            <person name="Fauchery L."/>
            <person name="Kohler A."/>
            <person name="Kuo A."/>
            <person name="Labutti K."/>
            <person name="Pangilinan J."/>
            <person name="Lipzen A."/>
            <person name="Riley R."/>
            <person name="Andreopoulos W."/>
            <person name="He G."/>
            <person name="Johnson J."/>
            <person name="Barry K.W."/>
            <person name="Grigoriev I.V."/>
            <person name="Nagy L."/>
            <person name="Hibbett D."/>
            <person name="Henrissat B."/>
            <person name="Matheny P.B."/>
            <person name="Labbe J."/>
            <person name="Martin F."/>
        </authorList>
    </citation>
    <scope>NUCLEOTIDE SEQUENCE</scope>
    <source>
        <strain evidence="1">HHB10654</strain>
    </source>
</reference>
<protein>
    <submittedName>
        <fullName evidence="1">Uncharacterized protein</fullName>
    </submittedName>
</protein>